<keyword evidence="2" id="KW-0645">Protease</keyword>
<feature type="domain" description="Peptidase M16 C-terminal" evidence="10">
    <location>
        <begin position="224"/>
        <end position="393"/>
    </location>
</feature>
<protein>
    <recommendedName>
        <fullName evidence="15">Insulin-degrading enzyme</fullName>
    </recommendedName>
</protein>
<gene>
    <name evidence="13" type="ORF">FOL46_001500</name>
</gene>
<dbReference type="Pfam" id="PF05193">
    <property type="entry name" value="Peptidase_M16_C"/>
    <property type="match status" value="1"/>
</dbReference>
<accession>A0A7J6MCJ7</accession>
<evidence type="ECO:0008006" key="15">
    <source>
        <dbReference type="Google" id="ProtNLM"/>
    </source>
</evidence>
<reference evidence="13 14" key="1">
    <citation type="submission" date="2020-04" db="EMBL/GenBank/DDBJ databases">
        <title>Perkinsus olseni comparative genomics.</title>
        <authorList>
            <person name="Bogema D.R."/>
        </authorList>
    </citation>
    <scope>NUCLEOTIDE SEQUENCE [LARGE SCALE GENOMIC DNA]</scope>
    <source>
        <strain evidence="13">ATCC PRA-31</strain>
    </source>
</reference>
<dbReference type="InterPro" id="IPR011249">
    <property type="entry name" value="Metalloenz_LuxS/M16"/>
</dbReference>
<keyword evidence="5" id="KW-0862">Zinc</keyword>
<evidence type="ECO:0000313" key="13">
    <source>
        <dbReference type="EMBL" id="KAF4669322.1"/>
    </source>
</evidence>
<dbReference type="Proteomes" id="UP000572268">
    <property type="component" value="Unassembled WGS sequence"/>
</dbReference>
<dbReference type="InterPro" id="IPR035426">
    <property type="entry name" value="Gemin2/Brr1"/>
</dbReference>
<organism evidence="13 14">
    <name type="scientific">Perkinsus olseni</name>
    <name type="common">Perkinsus atlanticus</name>
    <dbReference type="NCBI Taxonomy" id="32597"/>
    <lineage>
        <taxon>Eukaryota</taxon>
        <taxon>Sar</taxon>
        <taxon>Alveolata</taxon>
        <taxon>Perkinsozoa</taxon>
        <taxon>Perkinsea</taxon>
        <taxon>Perkinsida</taxon>
        <taxon>Perkinsidae</taxon>
        <taxon>Perkinsus</taxon>
    </lineage>
</organism>
<name>A0A7J6MCJ7_PEROL</name>
<dbReference type="GO" id="GO:0000387">
    <property type="term" value="P:spliceosomal snRNP assembly"/>
    <property type="evidence" value="ECO:0007669"/>
    <property type="project" value="InterPro"/>
</dbReference>
<feature type="compositionally biased region" description="Polar residues" evidence="7">
    <location>
        <begin position="1488"/>
        <end position="1503"/>
    </location>
</feature>
<dbReference type="GO" id="GO:0051603">
    <property type="term" value="P:proteolysis involved in protein catabolic process"/>
    <property type="evidence" value="ECO:0007669"/>
    <property type="project" value="TreeGrafter"/>
</dbReference>
<evidence type="ECO:0000256" key="4">
    <source>
        <dbReference type="ARBA" id="ARBA00022801"/>
    </source>
</evidence>
<dbReference type="PANTHER" id="PTHR43690">
    <property type="entry name" value="NARDILYSIN"/>
    <property type="match status" value="1"/>
</dbReference>
<evidence type="ECO:0000256" key="3">
    <source>
        <dbReference type="ARBA" id="ARBA00022723"/>
    </source>
</evidence>
<comment type="similarity">
    <text evidence="1">Belongs to the peptidase M16 family.</text>
</comment>
<dbReference type="InterPro" id="IPR007863">
    <property type="entry name" value="Peptidase_M16_C"/>
</dbReference>
<keyword evidence="3" id="KW-0479">Metal-binding</keyword>
<evidence type="ECO:0000256" key="7">
    <source>
        <dbReference type="SAM" id="MobiDB-lite"/>
    </source>
</evidence>
<feature type="region of interest" description="Disordered" evidence="7">
    <location>
        <begin position="1443"/>
        <end position="1528"/>
    </location>
</feature>
<evidence type="ECO:0000256" key="1">
    <source>
        <dbReference type="ARBA" id="ARBA00007261"/>
    </source>
</evidence>
<keyword evidence="4" id="KW-0378">Hydrolase</keyword>
<dbReference type="InterPro" id="IPR050626">
    <property type="entry name" value="Peptidase_M16"/>
</dbReference>
<dbReference type="InterPro" id="IPR032632">
    <property type="entry name" value="Peptidase_M16_M"/>
</dbReference>
<dbReference type="GO" id="GO:0046872">
    <property type="term" value="F:metal ion binding"/>
    <property type="evidence" value="ECO:0007669"/>
    <property type="project" value="UniProtKB-KW"/>
</dbReference>
<dbReference type="SUPFAM" id="SSF63411">
    <property type="entry name" value="LuxS/MPP-like metallohydrolase"/>
    <property type="match status" value="4"/>
</dbReference>
<evidence type="ECO:0000259" key="10">
    <source>
        <dbReference type="Pfam" id="PF05193"/>
    </source>
</evidence>
<keyword evidence="6" id="KW-0482">Metalloprotease</keyword>
<evidence type="ECO:0000256" key="8">
    <source>
        <dbReference type="SAM" id="SignalP"/>
    </source>
</evidence>
<dbReference type="GO" id="GO:0043171">
    <property type="term" value="P:peptide catabolic process"/>
    <property type="evidence" value="ECO:0007669"/>
    <property type="project" value="TreeGrafter"/>
</dbReference>
<dbReference type="PANTHER" id="PTHR43690:SF18">
    <property type="entry name" value="INSULIN-DEGRADING ENZYME-RELATED"/>
    <property type="match status" value="1"/>
</dbReference>
<feature type="signal peptide" evidence="8">
    <location>
        <begin position="1"/>
        <end position="18"/>
    </location>
</feature>
<dbReference type="GO" id="GO:0004222">
    <property type="term" value="F:metalloendopeptidase activity"/>
    <property type="evidence" value="ECO:0007669"/>
    <property type="project" value="InterPro"/>
</dbReference>
<dbReference type="InterPro" id="IPR001431">
    <property type="entry name" value="Pept_M16_Zn_BS"/>
</dbReference>
<dbReference type="Pfam" id="PF00675">
    <property type="entry name" value="Peptidase_M16"/>
    <property type="match status" value="1"/>
</dbReference>
<dbReference type="EMBL" id="JABANN010000142">
    <property type="protein sequence ID" value="KAF4669322.1"/>
    <property type="molecule type" value="Genomic_DNA"/>
</dbReference>
<evidence type="ECO:0000256" key="6">
    <source>
        <dbReference type="ARBA" id="ARBA00023049"/>
    </source>
</evidence>
<dbReference type="InterPro" id="IPR011765">
    <property type="entry name" value="Pept_M16_N"/>
</dbReference>
<evidence type="ECO:0000256" key="5">
    <source>
        <dbReference type="ARBA" id="ARBA00022833"/>
    </source>
</evidence>
<feature type="chain" id="PRO_5029846718" description="Insulin-degrading enzyme" evidence="8">
    <location>
        <begin position="19"/>
        <end position="1528"/>
    </location>
</feature>
<dbReference type="InterPro" id="IPR054734">
    <property type="entry name" value="PqqF-like_C_4"/>
</dbReference>
<feature type="domain" description="Peptidase M16 N-terminal" evidence="9">
    <location>
        <begin position="70"/>
        <end position="202"/>
    </location>
</feature>
<feature type="compositionally biased region" description="Basic and acidic residues" evidence="7">
    <location>
        <begin position="1457"/>
        <end position="1481"/>
    </location>
</feature>
<evidence type="ECO:0000313" key="14">
    <source>
        <dbReference type="Proteomes" id="UP000572268"/>
    </source>
</evidence>
<evidence type="ECO:0000256" key="2">
    <source>
        <dbReference type="ARBA" id="ARBA00022670"/>
    </source>
</evidence>
<feature type="compositionally biased region" description="Polar residues" evidence="7">
    <location>
        <begin position="1443"/>
        <end position="1452"/>
    </location>
</feature>
<dbReference type="Gene3D" id="3.30.830.10">
    <property type="entry name" value="Metalloenzyme, LuxS/M16 peptidase-like"/>
    <property type="match status" value="4"/>
</dbReference>
<dbReference type="Pfam" id="PF22456">
    <property type="entry name" value="PqqF-like_C_4"/>
    <property type="match status" value="1"/>
</dbReference>
<evidence type="ECO:0000259" key="12">
    <source>
        <dbReference type="Pfam" id="PF22456"/>
    </source>
</evidence>
<proteinExistence type="inferred from homology"/>
<dbReference type="FunFam" id="3.30.830.10:FF:000004">
    <property type="entry name" value="Putative insulin-degrading enzyme"/>
    <property type="match status" value="1"/>
</dbReference>
<keyword evidence="8" id="KW-0732">Signal</keyword>
<evidence type="ECO:0000259" key="9">
    <source>
        <dbReference type="Pfam" id="PF00675"/>
    </source>
</evidence>
<dbReference type="GO" id="GO:0005829">
    <property type="term" value="C:cytosol"/>
    <property type="evidence" value="ECO:0007669"/>
    <property type="project" value="TreeGrafter"/>
</dbReference>
<dbReference type="Pfam" id="PF16187">
    <property type="entry name" value="Peptidase_M16_M"/>
    <property type="match status" value="1"/>
</dbReference>
<comment type="caution">
    <text evidence="13">The sequence shown here is derived from an EMBL/GenBank/DDBJ whole genome shotgun (WGS) entry which is preliminary data.</text>
</comment>
<feature type="domain" description="Coenzyme PQQ synthesis protein F-like C-terminal lobe" evidence="12">
    <location>
        <begin position="872"/>
        <end position="969"/>
    </location>
</feature>
<dbReference type="PROSITE" id="PS00143">
    <property type="entry name" value="INSULINASE"/>
    <property type="match status" value="1"/>
</dbReference>
<sequence length="1528" mass="170098">MHRAFCGALSHLVLPAASFISTPSSLLRNSTLILQRRMATIIATANDIQKPDTDYRQYRAITLPNKMQALLIHDPKTERAAACLAVKVGSMFDPPQYQGIAHFLEHMLFLGTEKYPEEDSYNKYLAQNGGRSNAFTSDTNTVYFFTVNSGALDGALDRFSYFFKEPLFTQSATDREVQAVNSENSKNLQADVWRMMQLERELVFNKEHPSYHFGTGNKDTLKQIPREALLNFHNKWYSSNIMKLAVIGTESLDELQESVLEKFSPVENKDVYIPVDAQFGDASFLKEIERTLPNGITHVDHVAASARGLVSFVVPIKEIRQVDFAFFMPTQSPLWETKPARYLSHIFGHEGEGSLLSALKAQGLATGLSAGAVYDTAGLSVFKISIAIPNSAFQSAAMPMDVIRKISDNVARYAAVCRLQAASEGPEGYPPLWKEMRMVEEMQFRFQSLLDPTTAVQHSAISMHQPYPIEMVFSGGLLDEHWDKKEVQEHLDMINSKNMFLRIVGREFEDFCDQHEKWYGTTYGTASDEVKKDIFQSWTSTESDLTAAVQRATEDGMALPRRNPFIAERLDVKLEKEYPKEFWPAPDVLPGCGSNVRVFFKQDGRFHIPKTNVSLALFAPFALDSQRRALQVAAAALCRTEELNEMSYDAECAGLVYRLVGDPEGLRISVSGYDDKLELLLNRVCHRLRDDKPIDEAVFGRVKDRLLQGFRNTINQRPPYQHALELIRALTARPYHRLTTSLDIASEFTTADVNGVIKQMLSEGVVIEGLIEGNTREDEARAIVKEATDMFTVAGDGKQPITRRAIADLSQVEDGTVVDGHKEFIITRPGANKDERNGAVVMSLHLGWQKSPGSMSPQEDADDILLSCRGNVLSQILSQKFFDSLRTKQQLGYIVQSSLRIVEREVSMLFLVQSEVSVLGVQKRIEEFVRDIPEMLSSLTDEEYRDYARAVVDNLKETPKKQADEFNRHMVEISSRRFDFDRRPRLINTIETNPEIQDKQKMVDFARTAFATGSRVWARVTGSAESLPDELSDEEIDSIRDKHTWFLYTVGVRVELKDLAAFGRIQAPGFSVVCSWSPCDMPSPRIERYYSGYGSDSDTASEGKCLGAVEDSTAQDGKSALDTRTNEFTAIPTTPEEYLRLVRQQTKSGPKVVAVAKEDGTDDAAAPEVAVEELPDDRSLEVVGERLKSAELVQGVLECFEALRGHLAVMREDNDDGQIIGTAKFDESALDSESSTEAVSSLSASTVVEAIEILAQRHVPDDKAEAWLDWGFSLLAALDTPLLDCTMSSLQALKRRCVHLATSESTENVQCKSLILVIIIRGFFGPEGNLLIEATGSFTEKHLLNITSISSRITRRRLICTTKFSCYIKCRSATEEPTIGVLGAHRLQRELSASRSDEAAETPAVDGEGRGLNHLEANLLKSDDLGDPQSTGDVLVRNMASIHQNSGNNDGVTKSGGLDEHDGLPLESYDVHQEDREDSRCDKHRKSQSSSMNGARTGSQSTPRDIRDDAAISPSRNPESPASLASSS</sequence>
<dbReference type="Pfam" id="PF04938">
    <property type="entry name" value="SIP1"/>
    <property type="match status" value="1"/>
</dbReference>
<evidence type="ECO:0000259" key="11">
    <source>
        <dbReference type="Pfam" id="PF16187"/>
    </source>
</evidence>
<feature type="compositionally biased region" description="Polar residues" evidence="7">
    <location>
        <begin position="1514"/>
        <end position="1528"/>
    </location>
</feature>
<dbReference type="Gene3D" id="1.20.58.1070">
    <property type="match status" value="1"/>
</dbReference>
<dbReference type="GO" id="GO:0005739">
    <property type="term" value="C:mitochondrion"/>
    <property type="evidence" value="ECO:0007669"/>
    <property type="project" value="TreeGrafter"/>
</dbReference>
<feature type="domain" description="Peptidase M16 middle/third" evidence="11">
    <location>
        <begin position="444"/>
        <end position="737"/>
    </location>
</feature>